<proteinExistence type="predicted"/>
<accession>A0ABS2L3B2</accession>
<dbReference type="InterPro" id="IPR000086">
    <property type="entry name" value="NUDIX_hydrolase_dom"/>
</dbReference>
<feature type="region of interest" description="Disordered" evidence="3">
    <location>
        <begin position="228"/>
        <end position="259"/>
    </location>
</feature>
<feature type="compositionally biased region" description="Low complexity" evidence="3">
    <location>
        <begin position="284"/>
        <end position="299"/>
    </location>
</feature>
<dbReference type="Pfam" id="PF00293">
    <property type="entry name" value="NUDIX"/>
    <property type="match status" value="1"/>
</dbReference>
<feature type="domain" description="Nudix hydrolase" evidence="4">
    <location>
        <begin position="49"/>
        <end position="176"/>
    </location>
</feature>
<protein>
    <submittedName>
        <fullName evidence="5">8-oxo-dGTP pyrophosphatase MutT (NUDIX family)</fullName>
    </submittedName>
</protein>
<dbReference type="InterPro" id="IPR015797">
    <property type="entry name" value="NUDIX_hydrolase-like_dom_sf"/>
</dbReference>
<evidence type="ECO:0000256" key="2">
    <source>
        <dbReference type="ARBA" id="ARBA00022801"/>
    </source>
</evidence>
<dbReference type="RefSeq" id="WP_205107584.1">
    <property type="nucleotide sequence ID" value="NZ_BAAAHT010000013.1"/>
</dbReference>
<keyword evidence="2" id="KW-0378">Hydrolase</keyword>
<feature type="region of interest" description="Disordered" evidence="3">
    <location>
        <begin position="276"/>
        <end position="300"/>
    </location>
</feature>
<gene>
    <name evidence="5" type="ORF">JOE66_001162</name>
</gene>
<dbReference type="PROSITE" id="PS51462">
    <property type="entry name" value="NUDIX"/>
    <property type="match status" value="1"/>
</dbReference>
<feature type="compositionally biased region" description="Polar residues" evidence="3">
    <location>
        <begin position="1"/>
        <end position="14"/>
    </location>
</feature>
<dbReference type="PANTHER" id="PTHR43046">
    <property type="entry name" value="GDP-MANNOSE MANNOSYL HYDROLASE"/>
    <property type="match status" value="1"/>
</dbReference>
<keyword evidence="6" id="KW-1185">Reference proteome</keyword>
<sequence length="389" mass="41131">MTESANPTPHSAGNSADHPSPHSFVPPALVGNRDSGDGWVEDGTGRRFWGRFGAAGLLAHDAERGILLQHRANWSHFGGTWGLPGGARHHDETSVQGAIREAHEEAGVPSEALTLRFTSTLDLGFWSYTTVVVDVVTPFDAVIADAESIEVRWVPIDEVSTLPLHPGFESAWPALRTGLERSTVLIVDAANVVGSKPDGWWNDRLGATERFATELAGLALQGFPAEALGITHGSEPGSEPGSEHGTKSGSERGSERGSSTWWPSILLVVEGQARGTVVGDPLHPGQAPADPDARPGAPAKAHDLATALSIVRAEADGDQTIVDTVERHLSPRLSPRLSPGSPGTPSHRVLVVTADRELRSRVESLGAAVRGPNWLWQLLESPAGHSTSG</sequence>
<evidence type="ECO:0000256" key="1">
    <source>
        <dbReference type="ARBA" id="ARBA00001946"/>
    </source>
</evidence>
<feature type="region of interest" description="Disordered" evidence="3">
    <location>
        <begin position="1"/>
        <end position="37"/>
    </location>
</feature>
<evidence type="ECO:0000256" key="3">
    <source>
        <dbReference type="SAM" id="MobiDB-lite"/>
    </source>
</evidence>
<evidence type="ECO:0000313" key="5">
    <source>
        <dbReference type="EMBL" id="MBM7471528.1"/>
    </source>
</evidence>
<organism evidence="5 6">
    <name type="scientific">Subtercola frigoramans</name>
    <dbReference type="NCBI Taxonomy" id="120298"/>
    <lineage>
        <taxon>Bacteria</taxon>
        <taxon>Bacillati</taxon>
        <taxon>Actinomycetota</taxon>
        <taxon>Actinomycetes</taxon>
        <taxon>Micrococcales</taxon>
        <taxon>Microbacteriaceae</taxon>
        <taxon>Subtercola</taxon>
    </lineage>
</organism>
<comment type="cofactor">
    <cofactor evidence="1">
        <name>Mg(2+)</name>
        <dbReference type="ChEBI" id="CHEBI:18420"/>
    </cofactor>
</comment>
<feature type="compositionally biased region" description="Basic and acidic residues" evidence="3">
    <location>
        <begin position="241"/>
        <end position="255"/>
    </location>
</feature>
<dbReference type="PROSITE" id="PS00893">
    <property type="entry name" value="NUDIX_BOX"/>
    <property type="match status" value="1"/>
</dbReference>
<dbReference type="Gene3D" id="3.90.79.10">
    <property type="entry name" value="Nucleoside Triphosphate Pyrophosphohydrolase"/>
    <property type="match status" value="1"/>
</dbReference>
<dbReference type="PANTHER" id="PTHR43046:SF2">
    <property type="entry name" value="8-OXO-DGTP DIPHOSPHATASE-RELATED"/>
    <property type="match status" value="1"/>
</dbReference>
<reference evidence="5 6" key="1">
    <citation type="submission" date="2021-01" db="EMBL/GenBank/DDBJ databases">
        <title>Sequencing the genomes of 1000 actinobacteria strains.</title>
        <authorList>
            <person name="Klenk H.-P."/>
        </authorList>
    </citation>
    <scope>NUCLEOTIDE SEQUENCE [LARGE SCALE GENOMIC DNA]</scope>
    <source>
        <strain evidence="5 6">DSM 13057</strain>
    </source>
</reference>
<evidence type="ECO:0000313" key="6">
    <source>
        <dbReference type="Proteomes" id="UP000776164"/>
    </source>
</evidence>
<dbReference type="Proteomes" id="UP000776164">
    <property type="component" value="Unassembled WGS sequence"/>
</dbReference>
<comment type="caution">
    <text evidence="5">The sequence shown here is derived from an EMBL/GenBank/DDBJ whole genome shotgun (WGS) entry which is preliminary data.</text>
</comment>
<dbReference type="EMBL" id="JAFBBU010000001">
    <property type="protein sequence ID" value="MBM7471528.1"/>
    <property type="molecule type" value="Genomic_DNA"/>
</dbReference>
<name>A0ABS2L3B2_9MICO</name>
<evidence type="ECO:0000259" key="4">
    <source>
        <dbReference type="PROSITE" id="PS51462"/>
    </source>
</evidence>
<dbReference type="InterPro" id="IPR020084">
    <property type="entry name" value="NUDIX_hydrolase_CS"/>
</dbReference>
<dbReference type="SUPFAM" id="SSF55811">
    <property type="entry name" value="Nudix"/>
    <property type="match status" value="1"/>
</dbReference>